<dbReference type="Gene3D" id="3.20.20.70">
    <property type="entry name" value="Aldolase class I"/>
    <property type="match status" value="1"/>
</dbReference>
<dbReference type="PANTHER" id="PTHR32332">
    <property type="entry name" value="2-NITROPROPANE DIOXYGENASE"/>
    <property type="match status" value="1"/>
</dbReference>
<keyword evidence="4" id="KW-0288">FMN</keyword>
<gene>
    <name evidence="7" type="primary">ncd2</name>
    <name evidence="8" type="ORF">JH395_11410</name>
    <name evidence="7" type="ORF">LPJSA22_00882</name>
    <name evidence="6" type="ORF">Nizo2260_2811</name>
</gene>
<dbReference type="Proteomes" id="UP000076989">
    <property type="component" value="Unassembled WGS sequence"/>
</dbReference>
<dbReference type="Proteomes" id="UP000094892">
    <property type="component" value="Unassembled WGS sequence"/>
</dbReference>
<evidence type="ECO:0000313" key="9">
    <source>
        <dbReference type="Proteomes" id="UP000076989"/>
    </source>
</evidence>
<evidence type="ECO:0000256" key="5">
    <source>
        <dbReference type="ARBA" id="ARBA00023002"/>
    </source>
</evidence>
<reference evidence="6 9" key="1">
    <citation type="submission" date="2016-03" db="EMBL/GenBank/DDBJ databases">
        <title>Comparative genomics of 54 Lactobacillus plantarum strains reveals genomic uncoupling from niche constraints.</title>
        <authorList>
            <person name="Martino M.E."/>
        </authorList>
    </citation>
    <scope>NUCLEOTIDE SEQUENCE [LARGE SCALE GENOMIC DNA]</scope>
    <source>
        <strain evidence="6 9">Nizo2260</strain>
    </source>
</reference>
<dbReference type="EMBL" id="MCOL01000001">
    <property type="protein sequence ID" value="ODO60933.1"/>
    <property type="molecule type" value="Genomic_DNA"/>
</dbReference>
<sequence>MSITEMLGIQYPIFSGAMMRIATHELVGAVSEAGGLGVLGSAGLSAEQLRAEIQATRKLTDKPFGVNLMLQMKNCPELAQVIIDEGVKVVTTGAGNPTSYIPPLHAAGIKVIPVIASVHHAHKMVAAGADAVVAEGQESGGHIGQTSTMALLPQVVDAVDIPVIGAGGVGDGRSIAAMFALGAQGVQCGTIFLTAEECPVPASYKQRVLAASDTDTIVTGRSQRDPVRALVNPMLAQYLQLEQTNAPVAELHALADGSFAKAVEDGDMEHGTPMAGEVAGMMTTIRPVKEIITTLFGQAREVAAQLKIE</sequence>
<evidence type="ECO:0000313" key="8">
    <source>
        <dbReference type="EMBL" id="QQM60326.1"/>
    </source>
</evidence>
<dbReference type="EMBL" id="LUWI01000037">
    <property type="protein sequence ID" value="KZU01571.1"/>
    <property type="molecule type" value="Genomic_DNA"/>
</dbReference>
<dbReference type="Pfam" id="PF03060">
    <property type="entry name" value="NMO"/>
    <property type="match status" value="2"/>
</dbReference>
<evidence type="ECO:0000256" key="2">
    <source>
        <dbReference type="ARBA" id="ARBA00013457"/>
    </source>
</evidence>
<dbReference type="GeneID" id="77217413"/>
<keyword evidence="3" id="KW-0285">Flavoprotein</keyword>
<dbReference type="InterPro" id="IPR004136">
    <property type="entry name" value="NMO"/>
</dbReference>
<dbReference type="Proteomes" id="UP000595466">
    <property type="component" value="Chromosome"/>
</dbReference>
<dbReference type="PATRIC" id="fig|1590.151.peg.2593"/>
<evidence type="ECO:0000313" key="10">
    <source>
        <dbReference type="Proteomes" id="UP000094892"/>
    </source>
</evidence>
<comment type="function">
    <text evidence="1">Nitronate monooxygenase that uses molecular oxygen to catalyze the oxidative denitrification of alkyl nitronates. Acts on propionate 3-nitronate (P3N), the presumed physiological substrate. Probably functions in the detoxification of P3N, a metabolic poison produced by plants and fungi as a defense mechanism.</text>
</comment>
<evidence type="ECO:0000256" key="1">
    <source>
        <dbReference type="ARBA" id="ARBA00003535"/>
    </source>
</evidence>
<proteinExistence type="predicted"/>
<name>A0A0M0CET6_LACPN</name>
<evidence type="ECO:0000313" key="7">
    <source>
        <dbReference type="EMBL" id="ODO60933.1"/>
    </source>
</evidence>
<keyword evidence="5 7" id="KW-0560">Oxidoreductase</keyword>
<protein>
    <recommendedName>
        <fullName evidence="2">Probable nitronate monooxygenase</fullName>
    </recommendedName>
</protein>
<dbReference type="EMBL" id="CP066817">
    <property type="protein sequence ID" value="QQM60326.1"/>
    <property type="molecule type" value="Genomic_DNA"/>
</dbReference>
<evidence type="ECO:0000256" key="4">
    <source>
        <dbReference type="ARBA" id="ARBA00022643"/>
    </source>
</evidence>
<evidence type="ECO:0000313" key="6">
    <source>
        <dbReference type="EMBL" id="KZU01571.1"/>
    </source>
</evidence>
<reference evidence="7 10" key="2">
    <citation type="submission" date="2016-08" db="EMBL/GenBank/DDBJ databases">
        <title>Genome sequencing of Lactobacillus plantarum JSA22, isolated from fermented soybean paste.</title>
        <authorList>
            <person name="Choi H.S."/>
        </authorList>
    </citation>
    <scope>NUCLEOTIDE SEQUENCE [LARGE SCALE GENOMIC DNA]</scope>
    <source>
        <strain evidence="7 10">JSA22</strain>
    </source>
</reference>
<keyword evidence="7" id="KW-0503">Monooxygenase</keyword>
<reference evidence="8 11" key="3">
    <citation type="submission" date="2020-12" db="EMBL/GenBank/DDBJ databases">
        <title>Whole genome sequencing of Lactobacillus plantarum PC518.</title>
        <authorList>
            <person name="Guo Q."/>
        </authorList>
    </citation>
    <scope>NUCLEOTIDE SEQUENCE [LARGE SCALE GENOMIC DNA]</scope>
    <source>
        <strain evidence="8 11">PC518</strain>
    </source>
</reference>
<dbReference type="AlphaFoldDB" id="A0A0M0CET6"/>
<organism evidence="7 10">
    <name type="scientific">Lactiplantibacillus plantarum</name>
    <name type="common">Lactobacillus plantarum</name>
    <dbReference type="NCBI Taxonomy" id="1590"/>
    <lineage>
        <taxon>Bacteria</taxon>
        <taxon>Bacillati</taxon>
        <taxon>Bacillota</taxon>
        <taxon>Bacilli</taxon>
        <taxon>Lactobacillales</taxon>
        <taxon>Lactobacillaceae</taxon>
        <taxon>Lactiplantibacillus</taxon>
    </lineage>
</organism>
<dbReference type="InterPro" id="IPR013785">
    <property type="entry name" value="Aldolase_TIM"/>
</dbReference>
<dbReference type="PANTHER" id="PTHR32332:SF20">
    <property type="entry name" value="2-NITROPROPANE DIOXYGENASE-LIKE PROTEIN"/>
    <property type="match status" value="1"/>
</dbReference>
<dbReference type="CDD" id="cd04730">
    <property type="entry name" value="NPD_like"/>
    <property type="match status" value="1"/>
</dbReference>
<dbReference type="GO" id="GO:0018580">
    <property type="term" value="F:nitronate monooxygenase activity"/>
    <property type="evidence" value="ECO:0007669"/>
    <property type="project" value="InterPro"/>
</dbReference>
<accession>A0A0M0CET6</accession>
<evidence type="ECO:0000313" key="11">
    <source>
        <dbReference type="Proteomes" id="UP000595466"/>
    </source>
</evidence>
<dbReference type="RefSeq" id="WP_003641151.1">
    <property type="nucleotide sequence ID" value="NZ_AP028145.1"/>
</dbReference>
<evidence type="ECO:0000256" key="3">
    <source>
        <dbReference type="ARBA" id="ARBA00022630"/>
    </source>
</evidence>
<dbReference type="SUPFAM" id="SSF51412">
    <property type="entry name" value="Inosine monophosphate dehydrogenase (IMPDH)"/>
    <property type="match status" value="1"/>
</dbReference>